<dbReference type="InterPro" id="IPR011004">
    <property type="entry name" value="Trimer_LpxA-like_sf"/>
</dbReference>
<dbReference type="EMBL" id="BSNC01000005">
    <property type="protein sequence ID" value="GLP96712.1"/>
    <property type="molecule type" value="Genomic_DNA"/>
</dbReference>
<dbReference type="Gene3D" id="2.160.10.10">
    <property type="entry name" value="Hexapeptide repeat proteins"/>
    <property type="match status" value="1"/>
</dbReference>
<keyword evidence="4 7" id="KW-0677">Repeat</keyword>
<dbReference type="AlphaFoldDB" id="A0AA37RY03"/>
<evidence type="ECO:0000256" key="4">
    <source>
        <dbReference type="ARBA" id="ARBA00022737"/>
    </source>
</evidence>
<evidence type="ECO:0000313" key="10">
    <source>
        <dbReference type="EMBL" id="GLP96712.1"/>
    </source>
</evidence>
<dbReference type="HAMAP" id="MF_00523">
    <property type="entry name" value="LpxD"/>
    <property type="match status" value="1"/>
</dbReference>
<dbReference type="RefSeq" id="WP_095504031.1">
    <property type="nucleotide sequence ID" value="NZ_BSNC01000005.1"/>
</dbReference>
<comment type="caution">
    <text evidence="10">The sequence shown here is derived from an EMBL/GenBank/DDBJ whole genome shotgun (WGS) entry which is preliminary data.</text>
</comment>
<evidence type="ECO:0000256" key="2">
    <source>
        <dbReference type="ARBA" id="ARBA00022556"/>
    </source>
</evidence>
<evidence type="ECO:0000256" key="5">
    <source>
        <dbReference type="ARBA" id="ARBA00023098"/>
    </source>
</evidence>
<dbReference type="PANTHER" id="PTHR43378">
    <property type="entry name" value="UDP-3-O-ACYLGLUCOSAMINE N-ACYLTRANSFERASE"/>
    <property type="match status" value="1"/>
</dbReference>
<dbReference type="EC" id="2.3.1.191" evidence="7"/>
<dbReference type="Gene3D" id="3.40.1390.10">
    <property type="entry name" value="MurE/MurF, N-terminal domain"/>
    <property type="match status" value="1"/>
</dbReference>
<protein>
    <recommendedName>
        <fullName evidence="7">UDP-3-O-acylglucosamine N-acyltransferase</fullName>
        <ecNumber evidence="7">2.3.1.191</ecNumber>
    </recommendedName>
</protein>
<keyword evidence="3 7" id="KW-0808">Transferase</keyword>
<evidence type="ECO:0000259" key="8">
    <source>
        <dbReference type="Pfam" id="PF04613"/>
    </source>
</evidence>
<dbReference type="GO" id="GO:0103118">
    <property type="term" value="F:UDP-3-O-[(3R)-3-hydroxyacyl]-glucosamine N-acyltransferase activity"/>
    <property type="evidence" value="ECO:0007669"/>
    <property type="project" value="UniProtKB-EC"/>
</dbReference>
<dbReference type="InterPro" id="IPR056729">
    <property type="entry name" value="GMPPB_C"/>
</dbReference>
<evidence type="ECO:0000256" key="6">
    <source>
        <dbReference type="ARBA" id="ARBA00023315"/>
    </source>
</evidence>
<keyword evidence="5 7" id="KW-0443">Lipid metabolism</keyword>
<dbReference type="PANTHER" id="PTHR43378:SF2">
    <property type="entry name" value="UDP-3-O-ACYLGLUCOSAMINE N-ACYLTRANSFERASE 1, MITOCHONDRIAL-RELATED"/>
    <property type="match status" value="1"/>
</dbReference>
<comment type="function">
    <text evidence="7">Catalyzes the N-acylation of UDP-3-O-acylglucosamine using 3-hydroxyacyl-ACP as the acyl donor. Is involved in the biosynthesis of lipid A, a phosphorylated glycolipid that anchors the lipopolysaccharide to the outer membrane of the cell.</text>
</comment>
<comment type="catalytic activity">
    <reaction evidence="7">
        <text>a UDP-3-O-[(3R)-3-hydroxyacyl]-alpha-D-glucosamine + a (3R)-hydroxyacyl-[ACP] = a UDP-2-N,3-O-bis[(3R)-3-hydroxyacyl]-alpha-D-glucosamine + holo-[ACP] + H(+)</text>
        <dbReference type="Rhea" id="RHEA:53836"/>
        <dbReference type="Rhea" id="RHEA-COMP:9685"/>
        <dbReference type="Rhea" id="RHEA-COMP:9945"/>
        <dbReference type="ChEBI" id="CHEBI:15378"/>
        <dbReference type="ChEBI" id="CHEBI:64479"/>
        <dbReference type="ChEBI" id="CHEBI:78827"/>
        <dbReference type="ChEBI" id="CHEBI:137740"/>
        <dbReference type="ChEBI" id="CHEBI:137748"/>
        <dbReference type="EC" id="2.3.1.191"/>
    </reaction>
</comment>
<sequence>MKSYTLAQLCEQLGGELKGDGQVAIHSVATLEQGQAGQIAFLANRKYQAQLQSTKAAAVLLSPGDAEDFNGNAIILKDPYVAFARVAQLLDTTPAAATDIHPSAVVDPSAKLGEGVALGPNVVIGANVTLGDRVQIGAGTVIGQDCQIGADTRLWANVTIYHNVHLGERCIIHSGTILGADGFGYANERGHWIKIPQTGGVRIGNDVEIGASTTVDRGAIDHTIIKDGVIIDNQVQIAHNDIIGEHTAIAGCTTLAGSVTIGKHCIIGGMVAINGHMEICDGVHLTGRTMVMSSIKEPGVYSAGTPHMTNKDWRKNAARFRQLDGLFSRVKQLEKAEKRREDEND</sequence>
<feature type="domain" description="Mannose-1-phosphate guanyltransferase C-terminal" evidence="9">
    <location>
        <begin position="101"/>
        <end position="181"/>
    </location>
</feature>
<comment type="subunit">
    <text evidence="7">Homotrimer.</text>
</comment>
<keyword evidence="1 7" id="KW-0444">Lipid biosynthesis</keyword>
<evidence type="ECO:0000256" key="1">
    <source>
        <dbReference type="ARBA" id="ARBA00022516"/>
    </source>
</evidence>
<dbReference type="GO" id="GO:0009245">
    <property type="term" value="P:lipid A biosynthetic process"/>
    <property type="evidence" value="ECO:0007669"/>
    <property type="project" value="UniProtKB-UniRule"/>
</dbReference>
<comment type="similarity">
    <text evidence="7">Belongs to the transferase hexapeptide repeat family. LpxD subfamily.</text>
</comment>
<keyword evidence="6 7" id="KW-0012">Acyltransferase</keyword>
<keyword evidence="2 7" id="KW-0441">Lipid A biosynthesis</keyword>
<evidence type="ECO:0000256" key="3">
    <source>
        <dbReference type="ARBA" id="ARBA00022679"/>
    </source>
</evidence>
<name>A0AA37RY03_9GAMM</name>
<dbReference type="Pfam" id="PF04613">
    <property type="entry name" value="LpxD"/>
    <property type="match status" value="1"/>
</dbReference>
<proteinExistence type="inferred from homology"/>
<dbReference type="InterPro" id="IPR020573">
    <property type="entry name" value="UDP_GlcNAc_AcTrfase_non-rep"/>
</dbReference>
<dbReference type="GO" id="GO:0016410">
    <property type="term" value="F:N-acyltransferase activity"/>
    <property type="evidence" value="ECO:0007669"/>
    <property type="project" value="InterPro"/>
</dbReference>
<gene>
    <name evidence="7 10" type="primary">lpxD</name>
    <name evidence="10" type="ORF">GCM10007895_20180</name>
</gene>
<dbReference type="NCBIfam" id="TIGR01853">
    <property type="entry name" value="lipid_A_lpxD"/>
    <property type="match status" value="1"/>
</dbReference>
<dbReference type="CDD" id="cd03352">
    <property type="entry name" value="LbH_LpxD"/>
    <property type="match status" value="1"/>
</dbReference>
<evidence type="ECO:0000259" key="9">
    <source>
        <dbReference type="Pfam" id="PF25087"/>
    </source>
</evidence>
<accession>A0AA37RY03</accession>
<evidence type="ECO:0000313" key="11">
    <source>
        <dbReference type="Proteomes" id="UP001161422"/>
    </source>
</evidence>
<dbReference type="Pfam" id="PF25087">
    <property type="entry name" value="GMPPB_C"/>
    <property type="match status" value="1"/>
</dbReference>
<dbReference type="FunFam" id="2.160.10.10:FF:000005">
    <property type="entry name" value="UDP-3-O-(3-hydroxymyristoyl)glucosamine N-acyltransferase"/>
    <property type="match status" value="1"/>
</dbReference>
<dbReference type="Gene3D" id="1.20.5.170">
    <property type="match status" value="1"/>
</dbReference>
<dbReference type="GO" id="GO:0016020">
    <property type="term" value="C:membrane"/>
    <property type="evidence" value="ECO:0007669"/>
    <property type="project" value="GOC"/>
</dbReference>
<feature type="active site" description="Proton acceptor" evidence="7">
    <location>
        <position position="239"/>
    </location>
</feature>
<comment type="pathway">
    <text evidence="7">Bacterial outer membrane biogenesis; LPS lipid A biosynthesis.</text>
</comment>
<reference evidence="10" key="2">
    <citation type="submission" date="2023-01" db="EMBL/GenBank/DDBJ databases">
        <title>Draft genome sequence of Paraferrimonas sedimenticola strain NBRC 101628.</title>
        <authorList>
            <person name="Sun Q."/>
            <person name="Mori K."/>
        </authorList>
    </citation>
    <scope>NUCLEOTIDE SEQUENCE</scope>
    <source>
        <strain evidence="10">NBRC 101628</strain>
    </source>
</reference>
<reference evidence="10" key="1">
    <citation type="journal article" date="2014" name="Int. J. Syst. Evol. Microbiol.">
        <title>Complete genome sequence of Corynebacterium casei LMG S-19264T (=DSM 44701T), isolated from a smear-ripened cheese.</title>
        <authorList>
            <consortium name="US DOE Joint Genome Institute (JGI-PGF)"/>
            <person name="Walter F."/>
            <person name="Albersmeier A."/>
            <person name="Kalinowski J."/>
            <person name="Ruckert C."/>
        </authorList>
    </citation>
    <scope>NUCLEOTIDE SEQUENCE</scope>
    <source>
        <strain evidence="10">NBRC 101628</strain>
    </source>
</reference>
<dbReference type="NCBIfam" id="NF002060">
    <property type="entry name" value="PRK00892.1"/>
    <property type="match status" value="1"/>
</dbReference>
<dbReference type="InterPro" id="IPR007691">
    <property type="entry name" value="LpxD"/>
</dbReference>
<dbReference type="Proteomes" id="UP001161422">
    <property type="component" value="Unassembled WGS sequence"/>
</dbReference>
<dbReference type="SUPFAM" id="SSF51161">
    <property type="entry name" value="Trimeric LpxA-like enzymes"/>
    <property type="match status" value="1"/>
</dbReference>
<keyword evidence="11" id="KW-1185">Reference proteome</keyword>
<organism evidence="10 11">
    <name type="scientific">Paraferrimonas sedimenticola</name>
    <dbReference type="NCBI Taxonomy" id="375674"/>
    <lineage>
        <taxon>Bacteria</taxon>
        <taxon>Pseudomonadati</taxon>
        <taxon>Pseudomonadota</taxon>
        <taxon>Gammaproteobacteria</taxon>
        <taxon>Alteromonadales</taxon>
        <taxon>Ferrimonadaceae</taxon>
        <taxon>Paraferrimonas</taxon>
    </lineage>
</organism>
<evidence type="ECO:0000256" key="7">
    <source>
        <dbReference type="HAMAP-Rule" id="MF_00523"/>
    </source>
</evidence>
<feature type="domain" description="UDP-3-O-[3-hydroxymyristoyl] glucosamine N-acyltransferase non-repeat region" evidence="8">
    <location>
        <begin position="23"/>
        <end position="89"/>
    </location>
</feature>